<reference evidence="1" key="1">
    <citation type="journal article" date="2022" name="bioRxiv">
        <title>Sequencing and chromosome-scale assembly of the giantPleurodeles waltlgenome.</title>
        <authorList>
            <person name="Brown T."/>
            <person name="Elewa A."/>
            <person name="Iarovenko S."/>
            <person name="Subramanian E."/>
            <person name="Araus A.J."/>
            <person name="Petzold A."/>
            <person name="Susuki M."/>
            <person name="Suzuki K.-i.T."/>
            <person name="Hayashi T."/>
            <person name="Toyoda A."/>
            <person name="Oliveira C."/>
            <person name="Osipova E."/>
            <person name="Leigh N.D."/>
            <person name="Simon A."/>
            <person name="Yun M.H."/>
        </authorList>
    </citation>
    <scope>NUCLEOTIDE SEQUENCE</scope>
    <source>
        <strain evidence="1">20211129_DDA</strain>
        <tissue evidence="1">Liver</tissue>
    </source>
</reference>
<dbReference type="Proteomes" id="UP001066276">
    <property type="component" value="Chromosome 6"/>
</dbReference>
<protein>
    <submittedName>
        <fullName evidence="1">Uncharacterized protein</fullName>
    </submittedName>
</protein>
<dbReference type="AlphaFoldDB" id="A0AAV7R5N2"/>
<dbReference type="EMBL" id="JANPWB010000010">
    <property type="protein sequence ID" value="KAJ1146800.1"/>
    <property type="molecule type" value="Genomic_DNA"/>
</dbReference>
<evidence type="ECO:0000313" key="2">
    <source>
        <dbReference type="Proteomes" id="UP001066276"/>
    </source>
</evidence>
<comment type="caution">
    <text evidence="1">The sequence shown here is derived from an EMBL/GenBank/DDBJ whole genome shotgun (WGS) entry which is preliminary data.</text>
</comment>
<organism evidence="1 2">
    <name type="scientific">Pleurodeles waltl</name>
    <name type="common">Iberian ribbed newt</name>
    <dbReference type="NCBI Taxonomy" id="8319"/>
    <lineage>
        <taxon>Eukaryota</taxon>
        <taxon>Metazoa</taxon>
        <taxon>Chordata</taxon>
        <taxon>Craniata</taxon>
        <taxon>Vertebrata</taxon>
        <taxon>Euteleostomi</taxon>
        <taxon>Amphibia</taxon>
        <taxon>Batrachia</taxon>
        <taxon>Caudata</taxon>
        <taxon>Salamandroidea</taxon>
        <taxon>Salamandridae</taxon>
        <taxon>Pleurodelinae</taxon>
        <taxon>Pleurodeles</taxon>
    </lineage>
</organism>
<keyword evidence="2" id="KW-1185">Reference proteome</keyword>
<proteinExistence type="predicted"/>
<gene>
    <name evidence="1" type="ORF">NDU88_013059</name>
</gene>
<accession>A0AAV7R5N2</accession>
<name>A0AAV7R5N2_PLEWA</name>
<evidence type="ECO:0000313" key="1">
    <source>
        <dbReference type="EMBL" id="KAJ1146800.1"/>
    </source>
</evidence>
<sequence>MLLMRTRQRSDISRTGEGAVIAADLSDQDASDEYQAEQRTRVTGECCVVDVGAEQPPSRRVAVVVYPTRLDITPVRSMT</sequence>